<proteinExistence type="inferred from homology"/>
<dbReference type="Proteomes" id="UP000054166">
    <property type="component" value="Unassembled WGS sequence"/>
</dbReference>
<keyword evidence="4" id="KW-0472">Membrane</keyword>
<dbReference type="InParanoid" id="A0A0C3GNT5"/>
<protein>
    <recommendedName>
        <fullName evidence="4">ER membrane protein complex subunit 2</fullName>
    </recommendedName>
</protein>
<name>A0A0C3GNT5_PILCF</name>
<evidence type="ECO:0000256" key="1">
    <source>
        <dbReference type="ARBA" id="ARBA00022737"/>
    </source>
</evidence>
<keyword evidence="1" id="KW-0677">Repeat</keyword>
<dbReference type="SUPFAM" id="SSF48452">
    <property type="entry name" value="TPR-like"/>
    <property type="match status" value="1"/>
</dbReference>
<comment type="similarity">
    <text evidence="4">Belongs to the EMC2 family.</text>
</comment>
<dbReference type="AlphaFoldDB" id="A0A0C3GNT5"/>
<feature type="repeat" description="TPR" evidence="3">
    <location>
        <begin position="148"/>
        <end position="181"/>
    </location>
</feature>
<dbReference type="Gene3D" id="1.25.40.10">
    <property type="entry name" value="Tetratricopeptide repeat domain"/>
    <property type="match status" value="1"/>
</dbReference>
<accession>A0A0C3GNT5</accession>
<dbReference type="InterPro" id="IPR011990">
    <property type="entry name" value="TPR-like_helical_dom_sf"/>
</dbReference>
<dbReference type="HOGENOM" id="CLU_052388_1_2_1"/>
<dbReference type="GO" id="GO:0072546">
    <property type="term" value="C:EMC complex"/>
    <property type="evidence" value="ECO:0007669"/>
    <property type="project" value="UniProtKB-UniRule"/>
</dbReference>
<reference evidence="7" key="2">
    <citation type="submission" date="2015-01" db="EMBL/GenBank/DDBJ databases">
        <title>Evolutionary Origins and Diversification of the Mycorrhizal Mutualists.</title>
        <authorList>
            <consortium name="DOE Joint Genome Institute"/>
            <consortium name="Mycorrhizal Genomics Consortium"/>
            <person name="Kohler A."/>
            <person name="Kuo A."/>
            <person name="Nagy L.G."/>
            <person name="Floudas D."/>
            <person name="Copeland A."/>
            <person name="Barry K.W."/>
            <person name="Cichocki N."/>
            <person name="Veneault-Fourrey C."/>
            <person name="LaButti K."/>
            <person name="Lindquist E.A."/>
            <person name="Lipzen A."/>
            <person name="Lundell T."/>
            <person name="Morin E."/>
            <person name="Murat C."/>
            <person name="Riley R."/>
            <person name="Ohm R."/>
            <person name="Sun H."/>
            <person name="Tunlid A."/>
            <person name="Henrissat B."/>
            <person name="Grigoriev I.V."/>
            <person name="Hibbett D.S."/>
            <person name="Martin F."/>
        </authorList>
    </citation>
    <scope>NUCLEOTIDE SEQUENCE [LARGE SCALE GENOMIC DNA]</scope>
    <source>
        <strain evidence="7">F 1598</strain>
    </source>
</reference>
<keyword evidence="4" id="KW-0256">Endoplasmic reticulum</keyword>
<dbReference type="STRING" id="765440.A0A0C3GNT5"/>
<dbReference type="Pfam" id="PF22890">
    <property type="entry name" value="TPR_EMC2"/>
    <property type="match status" value="1"/>
</dbReference>
<organism evidence="6 7">
    <name type="scientific">Piloderma croceum (strain F 1598)</name>
    <dbReference type="NCBI Taxonomy" id="765440"/>
    <lineage>
        <taxon>Eukaryota</taxon>
        <taxon>Fungi</taxon>
        <taxon>Dikarya</taxon>
        <taxon>Basidiomycota</taxon>
        <taxon>Agaricomycotina</taxon>
        <taxon>Agaricomycetes</taxon>
        <taxon>Agaricomycetidae</taxon>
        <taxon>Atheliales</taxon>
        <taxon>Atheliaceae</taxon>
        <taxon>Piloderma</taxon>
    </lineage>
</organism>
<dbReference type="FunCoup" id="A0A0C3GNT5">
    <property type="interactions" value="244"/>
</dbReference>
<keyword evidence="7" id="KW-1185">Reference proteome</keyword>
<dbReference type="EMBL" id="KN832970">
    <property type="protein sequence ID" value="KIM92171.1"/>
    <property type="molecule type" value="Genomic_DNA"/>
</dbReference>
<dbReference type="InterPro" id="IPR019734">
    <property type="entry name" value="TPR_rpt"/>
</dbReference>
<feature type="domain" description="EMC2 TPR-like" evidence="5">
    <location>
        <begin position="84"/>
        <end position="192"/>
    </location>
</feature>
<dbReference type="OrthoDB" id="124397at2759"/>
<dbReference type="InterPro" id="IPR039856">
    <property type="entry name" value="EMC2-like"/>
</dbReference>
<evidence type="ECO:0000313" key="7">
    <source>
        <dbReference type="Proteomes" id="UP000054166"/>
    </source>
</evidence>
<sequence length="301" mass="33244">MADVASALQKLATYRTQNNRASQETFDRGVIVLKSDVAKTIGEEGWAFLEQLALAAIDVGRTDVADQCLQLLSDKFHGSPRVDCLEGILLEATQTPEAALKYYQDLLNEDSANAAIWKRQISVYRRMGKVEKAVEELSQFLDTFYTDVEGWLELADIYSTCNQYTSALQSLSHVLLLTPQNPFYVLQAAETAYTAGDIPLSIRMFLMAVDMTDADDSVALADSTPTGITVRAWYGVKLCARRLLKDTRLSNSSASQTPAPKNINLIDELATERLRVAYSSPGKKGEIAQGRDELFAWAALI</sequence>
<comment type="subunit">
    <text evidence="4">Component of the ER membrane protein complex (EMC).</text>
</comment>
<evidence type="ECO:0000256" key="3">
    <source>
        <dbReference type="PROSITE-ProRule" id="PRU00339"/>
    </source>
</evidence>
<evidence type="ECO:0000259" key="5">
    <source>
        <dbReference type="Pfam" id="PF22890"/>
    </source>
</evidence>
<dbReference type="PROSITE" id="PS50005">
    <property type="entry name" value="TPR"/>
    <property type="match status" value="1"/>
</dbReference>
<comment type="function">
    <text evidence="4">Part of the endoplasmic reticulum membrane protein complex (EMC) that enables the energy-independent insertion into endoplasmic reticulum membranes of newly synthesized membrane proteins.</text>
</comment>
<reference evidence="6 7" key="1">
    <citation type="submission" date="2014-04" db="EMBL/GenBank/DDBJ databases">
        <authorList>
            <consortium name="DOE Joint Genome Institute"/>
            <person name="Kuo A."/>
            <person name="Tarkka M."/>
            <person name="Buscot F."/>
            <person name="Kohler A."/>
            <person name="Nagy L.G."/>
            <person name="Floudas D."/>
            <person name="Copeland A."/>
            <person name="Barry K.W."/>
            <person name="Cichocki N."/>
            <person name="Veneault-Fourrey C."/>
            <person name="LaButti K."/>
            <person name="Lindquist E.A."/>
            <person name="Lipzen A."/>
            <person name="Lundell T."/>
            <person name="Morin E."/>
            <person name="Murat C."/>
            <person name="Sun H."/>
            <person name="Tunlid A."/>
            <person name="Henrissat B."/>
            <person name="Grigoriev I.V."/>
            <person name="Hibbett D.S."/>
            <person name="Martin F."/>
            <person name="Nordberg H.P."/>
            <person name="Cantor M.N."/>
            <person name="Hua S.X."/>
        </authorList>
    </citation>
    <scope>NUCLEOTIDE SEQUENCE [LARGE SCALE GENOMIC DNA]</scope>
    <source>
        <strain evidence="6 7">F 1598</strain>
    </source>
</reference>
<dbReference type="InterPro" id="IPR055217">
    <property type="entry name" value="TPR_EMC2"/>
</dbReference>
<keyword evidence="2 3" id="KW-0802">TPR repeat</keyword>
<comment type="subcellular location">
    <subcellularLocation>
        <location evidence="4">Endoplasmic reticulum membrane</location>
        <topology evidence="4">Peripheral membrane protein</topology>
        <orientation evidence="4">Cytoplasmic side</orientation>
    </subcellularLocation>
</comment>
<evidence type="ECO:0000313" key="6">
    <source>
        <dbReference type="EMBL" id="KIM92171.1"/>
    </source>
</evidence>
<dbReference type="PANTHER" id="PTHR12760">
    <property type="entry name" value="TETRATRICOPEPTIDE REPEAT PROTEIN"/>
    <property type="match status" value="1"/>
</dbReference>
<gene>
    <name evidence="6" type="ORF">PILCRDRAFT_810180</name>
</gene>
<evidence type="ECO:0000256" key="4">
    <source>
        <dbReference type="RuleBase" id="RU367091"/>
    </source>
</evidence>
<evidence type="ECO:0000256" key="2">
    <source>
        <dbReference type="ARBA" id="ARBA00022803"/>
    </source>
</evidence>